<gene>
    <name evidence="1" type="ORF">PHYBLDRAFT_151152</name>
</gene>
<dbReference type="OrthoDB" id="2288984at2759"/>
<reference evidence="2" key="1">
    <citation type="submission" date="2015-06" db="EMBL/GenBank/DDBJ databases">
        <title>Expansion of signal transduction pathways in fungi by whole-genome duplication.</title>
        <authorList>
            <consortium name="DOE Joint Genome Institute"/>
            <person name="Corrochano L.M."/>
            <person name="Kuo A."/>
            <person name="Marcet-Houben M."/>
            <person name="Polaino S."/>
            <person name="Salamov A."/>
            <person name="Villalobos J.M."/>
            <person name="Alvarez M.I."/>
            <person name="Avalos J."/>
            <person name="Benito E.P."/>
            <person name="Benoit I."/>
            <person name="Burger G."/>
            <person name="Camino L.P."/>
            <person name="Canovas D."/>
            <person name="Cerda-Olmedo E."/>
            <person name="Cheng J.-F."/>
            <person name="Dominguez A."/>
            <person name="Elias M."/>
            <person name="Eslava A.P."/>
            <person name="Glaser F."/>
            <person name="Grimwood J."/>
            <person name="Gutierrez G."/>
            <person name="Heitman J."/>
            <person name="Henrissat B."/>
            <person name="Iturriaga E.A."/>
            <person name="Lang B.F."/>
            <person name="Lavin J.L."/>
            <person name="Lee S."/>
            <person name="Li W."/>
            <person name="Lindquist E."/>
            <person name="Lopez-Garcia S."/>
            <person name="Luque E.M."/>
            <person name="Marcos A.T."/>
            <person name="Martin J."/>
            <person name="McCluskey K."/>
            <person name="Medina H.R."/>
            <person name="Miralles-Duran A."/>
            <person name="Miyazaki A."/>
            <person name="Munoz-Torres E."/>
            <person name="Oguiza J.A."/>
            <person name="Ohm R."/>
            <person name="Olmedo M."/>
            <person name="Orejas M."/>
            <person name="Ortiz-Castellanos L."/>
            <person name="Pisabarro A.G."/>
            <person name="Rodriguez-Romero J."/>
            <person name="Ruiz-Herrera J."/>
            <person name="Ruiz-Vazquez R."/>
            <person name="Sanz C."/>
            <person name="Schackwitz W."/>
            <person name="Schmutz J."/>
            <person name="Shahriari M."/>
            <person name="Shelest E."/>
            <person name="Silva-Franco F."/>
            <person name="Soanes D."/>
            <person name="Syed K."/>
            <person name="Tagua V.G."/>
            <person name="Talbot N.J."/>
            <person name="Thon M."/>
            <person name="De vries R.P."/>
            <person name="Wiebenga A."/>
            <person name="Yadav J.S."/>
            <person name="Braun E.L."/>
            <person name="Baker S."/>
            <person name="Garre V."/>
            <person name="Horwitz B."/>
            <person name="Torres-Martinez S."/>
            <person name="Idnurm A."/>
            <person name="Herrera-Estrella A."/>
            <person name="Gabaldon T."/>
            <person name="Grigoriev I.V."/>
        </authorList>
    </citation>
    <scope>NUCLEOTIDE SEQUENCE [LARGE SCALE GENOMIC DNA]</scope>
    <source>
        <strain evidence="2">NRRL 1555(-)</strain>
    </source>
</reference>
<accession>A0A167KAT9</accession>
<organism evidence="1 2">
    <name type="scientific">Phycomyces blakesleeanus (strain ATCC 8743b / DSM 1359 / FGSC 10004 / NBRC 33097 / NRRL 1555)</name>
    <dbReference type="NCBI Taxonomy" id="763407"/>
    <lineage>
        <taxon>Eukaryota</taxon>
        <taxon>Fungi</taxon>
        <taxon>Fungi incertae sedis</taxon>
        <taxon>Mucoromycota</taxon>
        <taxon>Mucoromycotina</taxon>
        <taxon>Mucoromycetes</taxon>
        <taxon>Mucorales</taxon>
        <taxon>Phycomycetaceae</taxon>
        <taxon>Phycomyces</taxon>
    </lineage>
</organism>
<protein>
    <submittedName>
        <fullName evidence="1">Uncharacterized protein</fullName>
    </submittedName>
</protein>
<evidence type="ECO:0000313" key="2">
    <source>
        <dbReference type="Proteomes" id="UP000077315"/>
    </source>
</evidence>
<evidence type="ECO:0000313" key="1">
    <source>
        <dbReference type="EMBL" id="OAD67635.1"/>
    </source>
</evidence>
<dbReference type="EMBL" id="KV440998">
    <property type="protein sequence ID" value="OAD67635.1"/>
    <property type="molecule type" value="Genomic_DNA"/>
</dbReference>
<dbReference type="AlphaFoldDB" id="A0A167KAT9"/>
<keyword evidence="2" id="KW-1185">Reference proteome</keyword>
<proteinExistence type="predicted"/>
<dbReference type="Proteomes" id="UP000077315">
    <property type="component" value="Unassembled WGS sequence"/>
</dbReference>
<dbReference type="InParanoid" id="A0A167KAT9"/>
<sequence>MSTPMPTSIPITTPTICQRTFRLQSFIDYSKNPDLVIKGNEPLPPSVFPLLTAALIPMSNIHYLHLFEYYKTAYQNQALVYYEEASSSLYFVDNLINKLKSVNILGQTYKGQNESGHHGSLIQAKFYGSTGQHVLAYTG</sequence>
<dbReference type="GeneID" id="28993520"/>
<dbReference type="RefSeq" id="XP_018285675.1">
    <property type="nucleotide sequence ID" value="XM_018432614.1"/>
</dbReference>
<dbReference type="VEuPathDB" id="FungiDB:PHYBLDRAFT_151152"/>
<name>A0A167KAT9_PHYB8</name>